<name>A0A3S1DTQ5_9BACT</name>
<dbReference type="OrthoDB" id="4393931at2"/>
<proteinExistence type="predicted"/>
<gene>
    <name evidence="1" type="ORF">ECE50_008780</name>
</gene>
<organism evidence="1 2">
    <name type="scientific">Chitinophaga solisilvae</name>
    <dbReference type="NCBI Taxonomy" id="1233460"/>
    <lineage>
        <taxon>Bacteria</taxon>
        <taxon>Pseudomonadati</taxon>
        <taxon>Bacteroidota</taxon>
        <taxon>Chitinophagia</taxon>
        <taxon>Chitinophagales</taxon>
        <taxon>Chitinophagaceae</taxon>
        <taxon>Chitinophaga</taxon>
    </lineage>
</organism>
<dbReference type="Proteomes" id="UP000281028">
    <property type="component" value="Unassembled WGS sequence"/>
</dbReference>
<comment type="caution">
    <text evidence="1">The sequence shown here is derived from an EMBL/GenBank/DDBJ whole genome shotgun (WGS) entry which is preliminary data.</text>
</comment>
<keyword evidence="2" id="KW-1185">Reference proteome</keyword>
<accession>A0A3S1DTQ5</accession>
<dbReference type="Pfam" id="PF18845">
    <property type="entry name" value="baeRF_family3"/>
    <property type="match status" value="1"/>
</dbReference>
<protein>
    <submittedName>
        <fullName evidence="1">Uncharacterized protein</fullName>
    </submittedName>
</protein>
<sequence length="348" mass="39706">MEQALITLSQYVGDPAVTILLSTHRTHPDNRQDSINLKNLATRAEKDLYARYDKRDVWPVLEKIKEAESTVNHDYNLDTLAIFAAKDFLQVSRLPVETTDRVVIGDRFEIRPLLKAQQQSEHYYIITVARQKIRLLEAFNDKIVKEVKNDDFPYLNSYFTTDPMKLQQDDIIDNLLKEFFNTADKRFKTYYRENPLPVILLGDTRNIAFYQENMDISNIVIATHPGSFDDTSDHEIAGVTFPLIRQYIAQQQTTAMNAIDRAQSAQKLLTDLNDIYTAAEAGQADTLYLEQTYFQPGIIKDGVISVTPDGADVTLSVIDSVLNKNGKVVFLPENTLHTYQGMALVTRF</sequence>
<dbReference type="AlphaFoldDB" id="A0A3S1DTQ5"/>
<dbReference type="EMBL" id="RIAR02000001">
    <property type="protein sequence ID" value="NSL86921.1"/>
    <property type="molecule type" value="Genomic_DNA"/>
</dbReference>
<dbReference type="InterPro" id="IPR041289">
    <property type="entry name" value="Bact_RF_family3"/>
</dbReference>
<evidence type="ECO:0000313" key="2">
    <source>
        <dbReference type="Proteomes" id="UP000281028"/>
    </source>
</evidence>
<reference evidence="1" key="1">
    <citation type="submission" date="2020-05" db="EMBL/GenBank/DDBJ databases">
        <title>Chitinophaga laudate sp. nov., isolated from a tropical peat swamp.</title>
        <authorList>
            <person name="Goh C.B.S."/>
            <person name="Lee M.S."/>
            <person name="Parimannan S."/>
            <person name="Pasbakhsh P."/>
            <person name="Yule C.M."/>
            <person name="Rajandas H."/>
            <person name="Loke S."/>
            <person name="Croft L."/>
            <person name="Tan J.B.L."/>
        </authorList>
    </citation>
    <scope>NUCLEOTIDE SEQUENCE</scope>
    <source>
        <strain evidence="1">Mgbs1</strain>
    </source>
</reference>
<evidence type="ECO:0000313" key="1">
    <source>
        <dbReference type="EMBL" id="NSL86921.1"/>
    </source>
</evidence>